<dbReference type="PROSITE" id="PS50023">
    <property type="entry name" value="LIM_DOMAIN_2"/>
    <property type="match status" value="2"/>
</dbReference>
<dbReference type="Pfam" id="PF00412">
    <property type="entry name" value="LIM"/>
    <property type="match status" value="3"/>
</dbReference>
<dbReference type="GO" id="GO:0008270">
    <property type="term" value="F:zinc ion binding"/>
    <property type="evidence" value="ECO:0007669"/>
    <property type="project" value="InterPro"/>
</dbReference>
<feature type="region of interest" description="Disordered" evidence="6">
    <location>
        <begin position="239"/>
        <end position="260"/>
    </location>
</feature>
<evidence type="ECO:0000256" key="2">
    <source>
        <dbReference type="ARBA" id="ARBA00022737"/>
    </source>
</evidence>
<dbReference type="FunFam" id="2.10.110.10:FF:000005">
    <property type="entry name" value="Testin isoform 1"/>
    <property type="match status" value="1"/>
</dbReference>
<dbReference type="CDD" id="cd09341">
    <property type="entry name" value="LIM2_Testin_like"/>
    <property type="match status" value="1"/>
</dbReference>
<feature type="domain" description="LIM zinc-binding" evidence="7">
    <location>
        <begin position="586"/>
        <end position="651"/>
    </location>
</feature>
<dbReference type="PROSITE" id="PS51303">
    <property type="entry name" value="PET"/>
    <property type="match status" value="1"/>
</dbReference>
<dbReference type="PANTHER" id="PTHR24211">
    <property type="entry name" value="LIM DOMAIN-CONTAINING PROTEIN"/>
    <property type="match status" value="1"/>
</dbReference>
<comment type="caution">
    <text evidence="9">The sequence shown here is derived from an EMBL/GenBank/DDBJ whole genome shotgun (WGS) entry which is preliminary data.</text>
</comment>
<dbReference type="AlphaFoldDB" id="A0AAN9TMY8"/>
<dbReference type="InterPro" id="IPR001781">
    <property type="entry name" value="Znf_LIM"/>
</dbReference>
<evidence type="ECO:0000259" key="7">
    <source>
        <dbReference type="PROSITE" id="PS50023"/>
    </source>
</evidence>
<keyword evidence="4 5" id="KW-0440">LIM domain</keyword>
<dbReference type="Proteomes" id="UP001367676">
    <property type="component" value="Unassembled WGS sequence"/>
</dbReference>
<dbReference type="EMBL" id="JBBCAQ010000034">
    <property type="protein sequence ID" value="KAK7580117.1"/>
    <property type="molecule type" value="Genomic_DNA"/>
</dbReference>
<evidence type="ECO:0000313" key="9">
    <source>
        <dbReference type="EMBL" id="KAK7580117.1"/>
    </source>
</evidence>
<organism evidence="9 10">
    <name type="scientific">Parthenolecanium corni</name>
    <dbReference type="NCBI Taxonomy" id="536013"/>
    <lineage>
        <taxon>Eukaryota</taxon>
        <taxon>Metazoa</taxon>
        <taxon>Ecdysozoa</taxon>
        <taxon>Arthropoda</taxon>
        <taxon>Hexapoda</taxon>
        <taxon>Insecta</taxon>
        <taxon>Pterygota</taxon>
        <taxon>Neoptera</taxon>
        <taxon>Paraneoptera</taxon>
        <taxon>Hemiptera</taxon>
        <taxon>Sternorrhyncha</taxon>
        <taxon>Coccoidea</taxon>
        <taxon>Coccidae</taxon>
        <taxon>Parthenolecanium</taxon>
    </lineage>
</organism>
<evidence type="ECO:0000256" key="3">
    <source>
        <dbReference type="ARBA" id="ARBA00022833"/>
    </source>
</evidence>
<evidence type="ECO:0000256" key="6">
    <source>
        <dbReference type="SAM" id="MobiDB-lite"/>
    </source>
</evidence>
<dbReference type="InterPro" id="IPR047120">
    <property type="entry name" value="Pk/Esn/Tes"/>
</dbReference>
<accession>A0AAN9TMY8</accession>
<dbReference type="CDD" id="cd09340">
    <property type="entry name" value="LIM1_Testin_like"/>
    <property type="match status" value="1"/>
</dbReference>
<reference evidence="9 10" key="1">
    <citation type="submission" date="2024-03" db="EMBL/GenBank/DDBJ databases">
        <title>Adaptation during the transition from Ophiocordyceps entomopathogen to insect associate is accompanied by gene loss and intensified selection.</title>
        <authorList>
            <person name="Ward C.M."/>
            <person name="Onetto C.A."/>
            <person name="Borneman A.R."/>
        </authorList>
    </citation>
    <scope>NUCLEOTIDE SEQUENCE [LARGE SCALE GENOMIC DNA]</scope>
    <source>
        <strain evidence="9">AWRI1</strain>
        <tissue evidence="9">Single Adult Female</tissue>
    </source>
</reference>
<sequence length="778" mass="86198">MTIELENGPPPEWMVALENKKRNHKLAHDIGAGAPCLKCNDGCLGLDLHFWRKICRNCKCKKELHDVKEENSFEQFEILFGINFRGNEVKKISLNLKCKLDDIFANRDAAAKEHSKTENDLSFDWIPADVPTNLASEYLQQLPLDKVPITGSAGAMLRRQQLQKQIPLHDFKVNTCHDLTDEETLAFTEYVDNLKNHAVGQGLITKIMPSTAINDTMQPKLPVFSNNLNSTPKPFKSFSCDNNTSELPSPPPSSELHFPSADLKTPSAFVPYRKLNAQLTPSRNLDESVDTNLPHPDINLPYPHTNLPYQDTSLPHSTQSIPYNKLHPISSPVDRLSALYADKLALADRNLKNLDTVNNNNFKDISNVAANINNKSDHSITGNINNKNANSVPVTSPVETLTPSQIIRKFNATQTPSPSPTREASVKREVIRTPNTFCERSQPLVANANFSSPFHGAHVDAAAGAAGQNVDAKYLKLGNPEQFVALSSYVSNRPQLSNALSAGAASPMLPLARNASPATVAAGASPAAGMLERDRNQNPRVHFGETTLMGGDEELLADPGQQLAPAFGSTVIQPETYGSDYEAGDISCHQCKLTVQPGQVVVVAERAGRERIWHPPCFVCVICQELLVDLVYFFHRGDVYCGRHYAEVLKIPRCFACDELIFLKEYTVAEGQTFHLKHFCCFECDIPLAEKSYISKDNNPVCLPCYERKYSKRCHCCGETIRAGDSRVGWKELSWHATPSCFRCVQCLKSLLGGKFVVRKDKPLCSKECIIQFDLTVG</sequence>
<name>A0AAN9TMY8_9HEMI</name>
<dbReference type="Gene3D" id="2.10.110.10">
    <property type="entry name" value="Cysteine Rich Protein"/>
    <property type="match status" value="3"/>
</dbReference>
<evidence type="ECO:0000256" key="5">
    <source>
        <dbReference type="PROSITE-ProRule" id="PRU00125"/>
    </source>
</evidence>
<keyword evidence="3 5" id="KW-0862">Zinc</keyword>
<evidence type="ECO:0000256" key="4">
    <source>
        <dbReference type="ARBA" id="ARBA00023038"/>
    </source>
</evidence>
<evidence type="ECO:0000313" key="10">
    <source>
        <dbReference type="Proteomes" id="UP001367676"/>
    </source>
</evidence>
<gene>
    <name evidence="9" type="ORF">V9T40_000746</name>
</gene>
<dbReference type="SUPFAM" id="SSF57716">
    <property type="entry name" value="Glucocorticoid receptor-like (DNA-binding domain)"/>
    <property type="match status" value="2"/>
</dbReference>
<dbReference type="Pfam" id="PF06297">
    <property type="entry name" value="PET"/>
    <property type="match status" value="1"/>
</dbReference>
<dbReference type="SMART" id="SM00132">
    <property type="entry name" value="LIM"/>
    <property type="match status" value="3"/>
</dbReference>
<dbReference type="PANTHER" id="PTHR24211:SF22">
    <property type="entry name" value="TESTIN"/>
    <property type="match status" value="1"/>
</dbReference>
<evidence type="ECO:0008006" key="11">
    <source>
        <dbReference type="Google" id="ProtNLM"/>
    </source>
</evidence>
<feature type="domain" description="LIM zinc-binding" evidence="7">
    <location>
        <begin position="652"/>
        <end position="712"/>
    </location>
</feature>
<keyword evidence="1 5" id="KW-0479">Metal-binding</keyword>
<dbReference type="InterPro" id="IPR010442">
    <property type="entry name" value="PET_domain"/>
</dbReference>
<dbReference type="PROSITE" id="PS00478">
    <property type="entry name" value="LIM_DOMAIN_1"/>
    <property type="match status" value="2"/>
</dbReference>
<proteinExistence type="predicted"/>
<evidence type="ECO:0000256" key="1">
    <source>
        <dbReference type="ARBA" id="ARBA00022723"/>
    </source>
</evidence>
<keyword evidence="10" id="KW-1185">Reference proteome</keyword>
<keyword evidence="2" id="KW-0677">Repeat</keyword>
<feature type="domain" description="PET" evidence="8">
    <location>
        <begin position="104"/>
        <end position="213"/>
    </location>
</feature>
<protein>
    <recommendedName>
        <fullName evidence="11">Testin</fullName>
    </recommendedName>
</protein>
<evidence type="ECO:0000259" key="8">
    <source>
        <dbReference type="PROSITE" id="PS51303"/>
    </source>
</evidence>